<evidence type="ECO:0000313" key="1">
    <source>
        <dbReference type="EMBL" id="CAD8185770.1"/>
    </source>
</evidence>
<organism evidence="1 2">
    <name type="scientific">Paramecium octaurelia</name>
    <dbReference type="NCBI Taxonomy" id="43137"/>
    <lineage>
        <taxon>Eukaryota</taxon>
        <taxon>Sar</taxon>
        <taxon>Alveolata</taxon>
        <taxon>Ciliophora</taxon>
        <taxon>Intramacronucleata</taxon>
        <taxon>Oligohymenophorea</taxon>
        <taxon>Peniculida</taxon>
        <taxon>Parameciidae</taxon>
        <taxon>Paramecium</taxon>
    </lineage>
</organism>
<dbReference type="Proteomes" id="UP000683925">
    <property type="component" value="Unassembled WGS sequence"/>
</dbReference>
<sequence length="69" mass="8636">MDIGCYQLSQKFIFRLLHIYQSYKISRTLIFNYKLCRYFTFQIDYLDSPLLIVQLQRCFRENNRQYIHD</sequence>
<accession>A0A8S1W914</accession>
<gene>
    <name evidence="1" type="ORF">POCTA_138.1.T0860133</name>
</gene>
<keyword evidence="2" id="KW-1185">Reference proteome</keyword>
<proteinExistence type="predicted"/>
<comment type="caution">
    <text evidence="1">The sequence shown here is derived from an EMBL/GenBank/DDBJ whole genome shotgun (WGS) entry which is preliminary data.</text>
</comment>
<dbReference type="AlphaFoldDB" id="A0A8S1W914"/>
<name>A0A8S1W914_PAROT</name>
<dbReference type="EMBL" id="CAJJDP010000085">
    <property type="protein sequence ID" value="CAD8185770.1"/>
    <property type="molecule type" value="Genomic_DNA"/>
</dbReference>
<reference evidence="1" key="1">
    <citation type="submission" date="2021-01" db="EMBL/GenBank/DDBJ databases">
        <authorList>
            <consortium name="Genoscope - CEA"/>
            <person name="William W."/>
        </authorList>
    </citation>
    <scope>NUCLEOTIDE SEQUENCE</scope>
</reference>
<evidence type="ECO:0000313" key="2">
    <source>
        <dbReference type="Proteomes" id="UP000683925"/>
    </source>
</evidence>
<protein>
    <submittedName>
        <fullName evidence="1">Uncharacterized protein</fullName>
    </submittedName>
</protein>